<dbReference type="Proteomes" id="UP001190700">
    <property type="component" value="Unassembled WGS sequence"/>
</dbReference>
<feature type="domain" description="Polycystin cation channel PKD1/PKD2" evidence="6">
    <location>
        <begin position="10"/>
        <end position="151"/>
    </location>
</feature>
<dbReference type="InterPro" id="IPR051223">
    <property type="entry name" value="Polycystin"/>
</dbReference>
<evidence type="ECO:0000256" key="5">
    <source>
        <dbReference type="SAM" id="Phobius"/>
    </source>
</evidence>
<feature type="transmembrane region" description="Helical" evidence="5">
    <location>
        <begin position="57"/>
        <end position="79"/>
    </location>
</feature>
<accession>A0AAE0KQZ7</accession>
<dbReference type="GO" id="GO:0016020">
    <property type="term" value="C:membrane"/>
    <property type="evidence" value="ECO:0007669"/>
    <property type="project" value="UniProtKB-SubCell"/>
</dbReference>
<evidence type="ECO:0000259" key="6">
    <source>
        <dbReference type="Pfam" id="PF08016"/>
    </source>
</evidence>
<evidence type="ECO:0000313" key="8">
    <source>
        <dbReference type="Proteomes" id="UP001190700"/>
    </source>
</evidence>
<dbReference type="PANTHER" id="PTHR10877">
    <property type="entry name" value="POLYCYSTIN FAMILY MEMBER"/>
    <property type="match status" value="1"/>
</dbReference>
<evidence type="ECO:0000256" key="2">
    <source>
        <dbReference type="ARBA" id="ARBA00022692"/>
    </source>
</evidence>
<sequence length="411" mass="45626">MQRPALTPGTPSRMQVRYMISNGLHAFFLMLRIMKLCDFQPRMGIITRTLAVAASDLYHFFIILFVVFMNYVITGHLVFGATVEGFSDIAKSSNTLFNMMVFGDNSVVEELVGLSEPSMNAIASIFYMSYALLVVMVLLNFLLAIVMDSFAIVKEASKVARRSLGRLCPLVGKCDLLGSVWQHGNMRGATAIGEELCYYGKAYIDQRRNQAMPDQTALNYLQSLREGQQRALKATEEVIKGPTSADCCPAAAAQELDLDKAWEETILVRGKAIESLSGAQVKQALLEAAAAADNPRIEAGGAQKEDDVVRVFDIDAEEAEEKQNAVAVARKVMEKFGLREDVDDADEEKMQQKQQTQQIFDMLQMLTLQVQEVMAKQKELEETMSPVQLMQSQLQDIQTQLGGLGARSHQK</sequence>
<reference evidence="7 8" key="1">
    <citation type="journal article" date="2015" name="Genome Biol. Evol.">
        <title>Comparative Genomics of a Bacterivorous Green Alga Reveals Evolutionary Causalities and Consequences of Phago-Mixotrophic Mode of Nutrition.</title>
        <authorList>
            <person name="Burns J.A."/>
            <person name="Paasch A."/>
            <person name="Narechania A."/>
            <person name="Kim E."/>
        </authorList>
    </citation>
    <scope>NUCLEOTIDE SEQUENCE [LARGE SCALE GENOMIC DNA]</scope>
    <source>
        <strain evidence="7 8">PLY_AMNH</strain>
    </source>
</reference>
<evidence type="ECO:0000256" key="3">
    <source>
        <dbReference type="ARBA" id="ARBA00022989"/>
    </source>
</evidence>
<organism evidence="7 8">
    <name type="scientific">Cymbomonas tetramitiformis</name>
    <dbReference type="NCBI Taxonomy" id="36881"/>
    <lineage>
        <taxon>Eukaryota</taxon>
        <taxon>Viridiplantae</taxon>
        <taxon>Chlorophyta</taxon>
        <taxon>Pyramimonadophyceae</taxon>
        <taxon>Pyramimonadales</taxon>
        <taxon>Pyramimonadaceae</taxon>
        <taxon>Cymbomonas</taxon>
    </lineage>
</organism>
<evidence type="ECO:0000256" key="4">
    <source>
        <dbReference type="ARBA" id="ARBA00023136"/>
    </source>
</evidence>
<protein>
    <recommendedName>
        <fullName evidence="6">Polycystin cation channel PKD1/PKD2 domain-containing protein</fullName>
    </recommendedName>
</protein>
<comment type="subcellular location">
    <subcellularLocation>
        <location evidence="1">Membrane</location>
        <topology evidence="1">Multi-pass membrane protein</topology>
    </subcellularLocation>
</comment>
<evidence type="ECO:0000256" key="1">
    <source>
        <dbReference type="ARBA" id="ARBA00004141"/>
    </source>
</evidence>
<name>A0AAE0KQZ7_9CHLO</name>
<dbReference type="EMBL" id="LGRX02020762">
    <property type="protein sequence ID" value="KAK3257269.1"/>
    <property type="molecule type" value="Genomic_DNA"/>
</dbReference>
<dbReference type="Gene3D" id="1.10.287.70">
    <property type="match status" value="1"/>
</dbReference>
<feature type="transmembrane region" description="Helical" evidence="5">
    <location>
        <begin position="20"/>
        <end position="37"/>
    </location>
</feature>
<keyword evidence="3 5" id="KW-1133">Transmembrane helix</keyword>
<dbReference type="InterPro" id="IPR013122">
    <property type="entry name" value="PKD1_2_channel"/>
</dbReference>
<feature type="transmembrane region" description="Helical" evidence="5">
    <location>
        <begin position="125"/>
        <end position="153"/>
    </location>
</feature>
<keyword evidence="2 5" id="KW-0812">Transmembrane</keyword>
<gene>
    <name evidence="7" type="ORF">CYMTET_33637</name>
</gene>
<keyword evidence="4 5" id="KW-0472">Membrane</keyword>
<dbReference type="AlphaFoldDB" id="A0AAE0KQZ7"/>
<dbReference type="PANTHER" id="PTHR10877:SF183">
    <property type="entry name" value="AT14535P-RELATED"/>
    <property type="match status" value="1"/>
</dbReference>
<dbReference type="Pfam" id="PF08016">
    <property type="entry name" value="PKD_channel"/>
    <property type="match status" value="1"/>
</dbReference>
<evidence type="ECO:0000313" key="7">
    <source>
        <dbReference type="EMBL" id="KAK3257269.1"/>
    </source>
</evidence>
<proteinExistence type="predicted"/>
<comment type="caution">
    <text evidence="7">The sequence shown here is derived from an EMBL/GenBank/DDBJ whole genome shotgun (WGS) entry which is preliminary data.</text>
</comment>
<keyword evidence="8" id="KW-1185">Reference proteome</keyword>